<keyword evidence="1" id="KW-0808">Transferase</keyword>
<comment type="caution">
    <text evidence="1">The sequence shown here is derived from an EMBL/GenBank/DDBJ whole genome shotgun (WGS) entry which is preliminary data.</text>
</comment>
<keyword evidence="1" id="KW-0418">Kinase</keyword>
<proteinExistence type="predicted"/>
<protein>
    <submittedName>
        <fullName evidence="1">Cytidylate kinase-like family protein</fullName>
    </submittedName>
</protein>
<dbReference type="Gene3D" id="3.40.50.300">
    <property type="entry name" value="P-loop containing nucleotide triphosphate hydrolases"/>
    <property type="match status" value="1"/>
</dbReference>
<reference evidence="1" key="2">
    <citation type="journal article" date="2021" name="PeerJ">
        <title>Extensive microbial diversity within the chicken gut microbiome revealed by metagenomics and culture.</title>
        <authorList>
            <person name="Gilroy R."/>
            <person name="Ravi A."/>
            <person name="Getino M."/>
            <person name="Pursley I."/>
            <person name="Horton D.L."/>
            <person name="Alikhan N.F."/>
            <person name="Baker D."/>
            <person name="Gharbi K."/>
            <person name="Hall N."/>
            <person name="Watson M."/>
            <person name="Adriaenssens E.M."/>
            <person name="Foster-Nyarko E."/>
            <person name="Jarju S."/>
            <person name="Secka A."/>
            <person name="Antonio M."/>
            <person name="Oren A."/>
            <person name="Chaudhuri R.R."/>
            <person name="La Ragione R."/>
            <person name="Hildebrand F."/>
            <person name="Pallen M.J."/>
        </authorList>
    </citation>
    <scope>NUCLEOTIDE SEQUENCE</scope>
    <source>
        <strain evidence="1">ChiGjej1B1-19959</strain>
    </source>
</reference>
<dbReference type="Pfam" id="PF13189">
    <property type="entry name" value="Cytidylate_kin2"/>
    <property type="match status" value="1"/>
</dbReference>
<name>A0A9D1IFR0_9FIRM</name>
<dbReference type="EMBL" id="DVMW01000043">
    <property type="protein sequence ID" value="HIU36497.1"/>
    <property type="molecule type" value="Genomic_DNA"/>
</dbReference>
<dbReference type="GO" id="GO:0016301">
    <property type="term" value="F:kinase activity"/>
    <property type="evidence" value="ECO:0007669"/>
    <property type="project" value="UniProtKB-KW"/>
</dbReference>
<evidence type="ECO:0000313" key="2">
    <source>
        <dbReference type="Proteomes" id="UP000824071"/>
    </source>
</evidence>
<sequence length="210" mass="23744">MAENFVITIARGYGSGGRTVGKMLAKTLDIPFYDRELFYLASEDSGINLSLFGSSDEKIKKGLFTPATHKYTGDLIPPESSDFVSNENLFNYQAKIIRELAATRSCVIVGRCADYVLRDFPGLVDVLVWAPHDICVQNIVEIEGLSEKEADRKIRKIDKHRSEYYRYYTGHDWNDIRNYSACINSGRLGFEKTAQAIRQFAELKLGRPIG</sequence>
<dbReference type="SUPFAM" id="SSF52540">
    <property type="entry name" value="P-loop containing nucleoside triphosphate hydrolases"/>
    <property type="match status" value="1"/>
</dbReference>
<dbReference type="AlphaFoldDB" id="A0A9D1IFR0"/>
<accession>A0A9D1IFR0</accession>
<dbReference type="InterPro" id="IPR027417">
    <property type="entry name" value="P-loop_NTPase"/>
</dbReference>
<gene>
    <name evidence="1" type="ORF">IAC53_07835</name>
</gene>
<reference evidence="1" key="1">
    <citation type="submission" date="2020-10" db="EMBL/GenBank/DDBJ databases">
        <authorList>
            <person name="Gilroy R."/>
        </authorList>
    </citation>
    <scope>NUCLEOTIDE SEQUENCE</scope>
    <source>
        <strain evidence="1">ChiGjej1B1-19959</strain>
    </source>
</reference>
<organism evidence="1 2">
    <name type="scientific">Candidatus Fimenecus excrementigallinarum</name>
    <dbReference type="NCBI Taxonomy" id="2840816"/>
    <lineage>
        <taxon>Bacteria</taxon>
        <taxon>Bacillati</taxon>
        <taxon>Bacillota</taxon>
        <taxon>Clostridia</taxon>
        <taxon>Candidatus Fimenecus</taxon>
    </lineage>
</organism>
<dbReference type="Proteomes" id="UP000824071">
    <property type="component" value="Unassembled WGS sequence"/>
</dbReference>
<evidence type="ECO:0000313" key="1">
    <source>
        <dbReference type="EMBL" id="HIU36497.1"/>
    </source>
</evidence>